<gene>
    <name evidence="2" type="ORF">ISU10_13515</name>
</gene>
<reference evidence="2" key="1">
    <citation type="submission" date="2020-11" db="EMBL/GenBank/DDBJ databases">
        <title>Nocardioides cynanchi sp. nov., isolated from soil of rhizosphere of Cynanchum wilfordii.</title>
        <authorList>
            <person name="Lee J.-S."/>
            <person name="Suh M.K."/>
            <person name="Kim J.-S."/>
        </authorList>
    </citation>
    <scope>NUCLEOTIDE SEQUENCE</scope>
    <source>
        <strain evidence="2">KCTC 19276</strain>
    </source>
</reference>
<accession>A0A930VL86</accession>
<dbReference type="Gene3D" id="1.20.1260.10">
    <property type="match status" value="2"/>
</dbReference>
<organism evidence="2 3">
    <name type="scientific">Nocardioides agariphilus</name>
    <dbReference type="NCBI Taxonomy" id="433664"/>
    <lineage>
        <taxon>Bacteria</taxon>
        <taxon>Bacillati</taxon>
        <taxon>Actinomycetota</taxon>
        <taxon>Actinomycetes</taxon>
        <taxon>Propionibacteriales</taxon>
        <taxon>Nocardioidaceae</taxon>
        <taxon>Nocardioides</taxon>
    </lineage>
</organism>
<evidence type="ECO:0000313" key="2">
    <source>
        <dbReference type="EMBL" id="MBF4768783.1"/>
    </source>
</evidence>
<dbReference type="InterPro" id="IPR005183">
    <property type="entry name" value="DUF305_CopM-like"/>
</dbReference>
<dbReference type="InterPro" id="IPR012347">
    <property type="entry name" value="Ferritin-like"/>
</dbReference>
<evidence type="ECO:0000313" key="3">
    <source>
        <dbReference type="Proteomes" id="UP000660668"/>
    </source>
</evidence>
<name>A0A930VL86_9ACTN</name>
<dbReference type="Proteomes" id="UP000660668">
    <property type="component" value="Unassembled WGS sequence"/>
</dbReference>
<protein>
    <submittedName>
        <fullName evidence="2">DUF305 domain-containing protein</fullName>
    </submittedName>
</protein>
<dbReference type="Pfam" id="PF03713">
    <property type="entry name" value="DUF305"/>
    <property type="match status" value="1"/>
</dbReference>
<evidence type="ECO:0000259" key="1">
    <source>
        <dbReference type="Pfam" id="PF03713"/>
    </source>
</evidence>
<dbReference type="PANTHER" id="PTHR36933:SF1">
    <property type="entry name" value="SLL0788 PROTEIN"/>
    <property type="match status" value="1"/>
</dbReference>
<proteinExistence type="predicted"/>
<comment type="caution">
    <text evidence="2">The sequence shown here is derived from an EMBL/GenBank/DDBJ whole genome shotgun (WGS) entry which is preliminary data.</text>
</comment>
<sequence length="235" mass="26440">MKRSPILVVILIVAVVTAATALGALVANRGDNTSTQMGPGMMYGDSSSAPDWWNGSWSSMMGPAAAASEPEYLAAMVAHHQEAVAAARELARSDRPQMRAFGESIVKTQTSQIEQMTEWLADWYPEQSTAVDYRPMMRDLSGLSGDRLDRTFLRDMIGHHMAAVMMSQRLLWRRADHEDVARLATRIRDDQHAEIIQMQHWLSRWFGIDWSPGMGMRWGMWSVETPRGHVRNGLL</sequence>
<feature type="domain" description="DUF305" evidence="1">
    <location>
        <begin position="71"/>
        <end position="202"/>
    </location>
</feature>
<dbReference type="PANTHER" id="PTHR36933">
    <property type="entry name" value="SLL0788 PROTEIN"/>
    <property type="match status" value="1"/>
</dbReference>
<dbReference type="EMBL" id="JADKPO010000017">
    <property type="protein sequence ID" value="MBF4768783.1"/>
    <property type="molecule type" value="Genomic_DNA"/>
</dbReference>
<dbReference type="AlphaFoldDB" id="A0A930VL86"/>
<keyword evidence="3" id="KW-1185">Reference proteome</keyword>
<dbReference type="RefSeq" id="WP_194696936.1">
    <property type="nucleotide sequence ID" value="NZ_JADKPO010000017.1"/>
</dbReference>